<keyword evidence="3" id="KW-1185">Reference proteome</keyword>
<name>A0A6N8JLU5_9ACTN</name>
<dbReference type="Proteomes" id="UP000463388">
    <property type="component" value="Unassembled WGS sequence"/>
</dbReference>
<organism evidence="2 3">
    <name type="scientific">Adlercreutzia mucosicola</name>
    <dbReference type="NCBI Taxonomy" id="580026"/>
    <lineage>
        <taxon>Bacteria</taxon>
        <taxon>Bacillati</taxon>
        <taxon>Actinomycetota</taxon>
        <taxon>Coriobacteriia</taxon>
        <taxon>Eggerthellales</taxon>
        <taxon>Eggerthellaceae</taxon>
        <taxon>Adlercreutzia</taxon>
    </lineage>
</organism>
<evidence type="ECO:0000313" key="3">
    <source>
        <dbReference type="Proteomes" id="UP000463388"/>
    </source>
</evidence>
<proteinExistence type="predicted"/>
<evidence type="ECO:0000313" key="2">
    <source>
        <dbReference type="EMBL" id="MVX60885.1"/>
    </source>
</evidence>
<dbReference type="RefSeq" id="WP_160345666.1">
    <property type="nucleotide sequence ID" value="NZ_WSRR01000009.1"/>
</dbReference>
<reference evidence="2 3" key="1">
    <citation type="submission" date="2019-12" db="EMBL/GenBank/DDBJ databases">
        <title>Microbes associate with the intestines of laboratory mice.</title>
        <authorList>
            <person name="Navarre W."/>
            <person name="Wong E."/>
        </authorList>
    </citation>
    <scope>NUCLEOTIDE SEQUENCE [LARGE SCALE GENOMIC DNA]</scope>
    <source>
        <strain evidence="2 3">NM66_B29</strain>
    </source>
</reference>
<accession>A0A6N8JLU5</accession>
<dbReference type="AlphaFoldDB" id="A0A6N8JLU5"/>
<gene>
    <name evidence="2" type="ORF">GKZ27_05355</name>
</gene>
<sequence length="193" mass="21842">MASDYGDEAGSKMIDDFMRFGERMGERAMYTRAAQMQRAFQNATRSAQELTGDRAPEGDAPEWAKLDMQEFQGIGDYDGIKGIIEDKLAAHSVSSAWFPDPETGKEYLLFRIADAKEVWQSFDELSRETDDACAKAAEKIREQHEKDPSRGRDDRTLDERAEDAREASAALEAERSTTKALSKEPRFQEMRAK</sequence>
<evidence type="ECO:0008006" key="4">
    <source>
        <dbReference type="Google" id="ProtNLM"/>
    </source>
</evidence>
<comment type="caution">
    <text evidence="2">The sequence shown here is derived from an EMBL/GenBank/DDBJ whole genome shotgun (WGS) entry which is preliminary data.</text>
</comment>
<dbReference type="OrthoDB" id="3176377at2"/>
<protein>
    <recommendedName>
        <fullName evidence="4">DUF3801 domain-containing protein</fullName>
    </recommendedName>
</protein>
<feature type="region of interest" description="Disordered" evidence="1">
    <location>
        <begin position="133"/>
        <end position="193"/>
    </location>
</feature>
<dbReference type="EMBL" id="WSRR01000009">
    <property type="protein sequence ID" value="MVX60885.1"/>
    <property type="molecule type" value="Genomic_DNA"/>
</dbReference>
<evidence type="ECO:0000256" key="1">
    <source>
        <dbReference type="SAM" id="MobiDB-lite"/>
    </source>
</evidence>